<dbReference type="Pfam" id="PF00288">
    <property type="entry name" value="GHMP_kinases_N"/>
    <property type="match status" value="1"/>
</dbReference>
<dbReference type="UniPathway" id="UPA00050">
    <property type="reaction ID" value="UER00064"/>
</dbReference>
<feature type="domain" description="GHMP kinase C-terminal" evidence="14">
    <location>
        <begin position="250"/>
        <end position="309"/>
    </location>
</feature>
<evidence type="ECO:0000313" key="16">
    <source>
        <dbReference type="Proteomes" id="UP000241890"/>
    </source>
</evidence>
<proteinExistence type="inferred from homology"/>
<dbReference type="InterPro" id="IPR006204">
    <property type="entry name" value="GHMP_kinase_N_dom"/>
</dbReference>
<dbReference type="EC" id="2.7.1.39" evidence="3"/>
<evidence type="ECO:0000256" key="3">
    <source>
        <dbReference type="ARBA" id="ARBA00012078"/>
    </source>
</evidence>
<evidence type="ECO:0000256" key="6">
    <source>
        <dbReference type="ARBA" id="ARBA00022679"/>
    </source>
</evidence>
<comment type="caution">
    <text evidence="15">The sequence shown here is derived from an EMBL/GenBank/DDBJ whole genome shotgun (WGS) entry which is preliminary data.</text>
</comment>
<dbReference type="Pfam" id="PF08544">
    <property type="entry name" value="GHMP_kinases_C"/>
    <property type="match status" value="1"/>
</dbReference>
<evidence type="ECO:0000259" key="13">
    <source>
        <dbReference type="Pfam" id="PF00288"/>
    </source>
</evidence>
<keyword evidence="12" id="KW-1133">Transmembrane helix</keyword>
<dbReference type="Gene3D" id="3.30.230.10">
    <property type="match status" value="1"/>
</dbReference>
<evidence type="ECO:0000256" key="8">
    <source>
        <dbReference type="ARBA" id="ARBA00022741"/>
    </source>
</evidence>
<organism evidence="15 16">
    <name type="scientific">Hondaea fermentalgiana</name>
    <dbReference type="NCBI Taxonomy" id="2315210"/>
    <lineage>
        <taxon>Eukaryota</taxon>
        <taxon>Sar</taxon>
        <taxon>Stramenopiles</taxon>
        <taxon>Bigyra</taxon>
        <taxon>Labyrinthulomycetes</taxon>
        <taxon>Thraustochytrida</taxon>
        <taxon>Thraustochytriidae</taxon>
        <taxon>Hondaea</taxon>
    </lineage>
</organism>
<keyword evidence="6" id="KW-0808">Transferase</keyword>
<gene>
    <name evidence="15" type="ORF">FCC1311_011572</name>
</gene>
<dbReference type="AlphaFoldDB" id="A0A2R5G1Q9"/>
<dbReference type="InterPro" id="IPR036554">
    <property type="entry name" value="GHMP_kinase_C_sf"/>
</dbReference>
<evidence type="ECO:0000256" key="5">
    <source>
        <dbReference type="ARBA" id="ARBA00022605"/>
    </source>
</evidence>
<evidence type="ECO:0000256" key="12">
    <source>
        <dbReference type="SAM" id="Phobius"/>
    </source>
</evidence>
<dbReference type="InterPro" id="IPR013750">
    <property type="entry name" value="GHMP_kinase_C_dom"/>
</dbReference>
<dbReference type="InterPro" id="IPR014721">
    <property type="entry name" value="Ribsml_uS5_D2-typ_fold_subgr"/>
</dbReference>
<dbReference type="HAMAP" id="MF_00384">
    <property type="entry name" value="Homoser_kinase"/>
    <property type="match status" value="1"/>
</dbReference>
<reference evidence="15 16" key="1">
    <citation type="submission" date="2017-12" db="EMBL/GenBank/DDBJ databases">
        <title>Sequencing, de novo assembly and annotation of complete genome of a new Thraustochytrid species, strain FCC1311.</title>
        <authorList>
            <person name="Sedici K."/>
            <person name="Godart F."/>
            <person name="Aiese Cigliano R."/>
            <person name="Sanseverino W."/>
            <person name="Barakat M."/>
            <person name="Ortet P."/>
            <person name="Marechal E."/>
            <person name="Cagnac O."/>
            <person name="Amato A."/>
        </authorList>
    </citation>
    <scope>NUCLEOTIDE SEQUENCE [LARGE SCALE GENOMIC DNA]</scope>
</reference>
<evidence type="ECO:0000259" key="14">
    <source>
        <dbReference type="Pfam" id="PF08544"/>
    </source>
</evidence>
<evidence type="ECO:0000256" key="9">
    <source>
        <dbReference type="ARBA" id="ARBA00022777"/>
    </source>
</evidence>
<dbReference type="OrthoDB" id="195231at2759"/>
<keyword evidence="12" id="KW-0472">Membrane</keyword>
<dbReference type="Proteomes" id="UP000241890">
    <property type="component" value="Unassembled WGS sequence"/>
</dbReference>
<dbReference type="GO" id="GO:0009088">
    <property type="term" value="P:threonine biosynthetic process"/>
    <property type="evidence" value="ECO:0007669"/>
    <property type="project" value="UniProtKB-UniPathway"/>
</dbReference>
<dbReference type="InterPro" id="IPR006203">
    <property type="entry name" value="GHMP_knse_ATP-bd_CS"/>
</dbReference>
<dbReference type="InParanoid" id="A0A2R5G1Q9"/>
<name>A0A2R5G1Q9_9STRA</name>
<dbReference type="PIRSF" id="PIRSF000676">
    <property type="entry name" value="Homoser_kin"/>
    <property type="match status" value="1"/>
</dbReference>
<evidence type="ECO:0000256" key="4">
    <source>
        <dbReference type="ARBA" id="ARBA00017858"/>
    </source>
</evidence>
<keyword evidence="10" id="KW-0067">ATP-binding</keyword>
<dbReference type="InterPro" id="IPR000870">
    <property type="entry name" value="Homoserine_kinase"/>
</dbReference>
<dbReference type="PANTHER" id="PTHR20861">
    <property type="entry name" value="HOMOSERINE/4-DIPHOSPHOCYTIDYL-2-C-METHYL-D-ERYTHRITOL KINASE"/>
    <property type="match status" value="1"/>
</dbReference>
<evidence type="ECO:0000313" key="15">
    <source>
        <dbReference type="EMBL" id="GBG24940.1"/>
    </source>
</evidence>
<dbReference type="SUPFAM" id="SSF55060">
    <property type="entry name" value="GHMP Kinase, C-terminal domain"/>
    <property type="match status" value="1"/>
</dbReference>
<dbReference type="NCBIfam" id="TIGR00191">
    <property type="entry name" value="thrB"/>
    <property type="match status" value="1"/>
</dbReference>
<dbReference type="PROSITE" id="PS00627">
    <property type="entry name" value="GHMP_KINASES_ATP"/>
    <property type="match status" value="1"/>
</dbReference>
<evidence type="ECO:0000256" key="1">
    <source>
        <dbReference type="ARBA" id="ARBA00005015"/>
    </source>
</evidence>
<comment type="similarity">
    <text evidence="2">Belongs to the GHMP kinase family. Homoserine kinase subfamily.</text>
</comment>
<keyword evidence="9 15" id="KW-0418">Kinase</keyword>
<keyword evidence="8" id="KW-0547">Nucleotide-binding</keyword>
<evidence type="ECO:0000256" key="10">
    <source>
        <dbReference type="ARBA" id="ARBA00022840"/>
    </source>
</evidence>
<keyword evidence="12" id="KW-0812">Transmembrane</keyword>
<feature type="transmembrane region" description="Helical" evidence="12">
    <location>
        <begin position="121"/>
        <end position="141"/>
    </location>
</feature>
<dbReference type="PANTHER" id="PTHR20861:SF1">
    <property type="entry name" value="HOMOSERINE KINASE"/>
    <property type="match status" value="1"/>
</dbReference>
<dbReference type="SUPFAM" id="SSF54211">
    <property type="entry name" value="Ribosomal protein S5 domain 2-like"/>
    <property type="match status" value="1"/>
</dbReference>
<dbReference type="GO" id="GO:0005524">
    <property type="term" value="F:ATP binding"/>
    <property type="evidence" value="ECO:0007669"/>
    <property type="project" value="UniProtKB-KW"/>
</dbReference>
<keyword evidence="5" id="KW-0028">Amino-acid biosynthesis</keyword>
<comment type="catalytic activity">
    <reaction evidence="11">
        <text>L-homoserine + ATP = O-phospho-L-homoserine + ADP + H(+)</text>
        <dbReference type="Rhea" id="RHEA:13985"/>
        <dbReference type="ChEBI" id="CHEBI:15378"/>
        <dbReference type="ChEBI" id="CHEBI:30616"/>
        <dbReference type="ChEBI" id="CHEBI:57476"/>
        <dbReference type="ChEBI" id="CHEBI:57590"/>
        <dbReference type="ChEBI" id="CHEBI:456216"/>
        <dbReference type="EC" id="2.7.1.39"/>
    </reaction>
    <physiologicalReaction direction="left-to-right" evidence="11">
        <dbReference type="Rhea" id="RHEA:13986"/>
    </physiologicalReaction>
</comment>
<protein>
    <recommendedName>
        <fullName evidence="4">Homoserine kinase</fullName>
        <ecNumber evidence="3">2.7.1.39</ecNumber>
    </recommendedName>
</protein>
<dbReference type="GO" id="GO:0004413">
    <property type="term" value="F:homoserine kinase activity"/>
    <property type="evidence" value="ECO:0007669"/>
    <property type="project" value="UniProtKB-EC"/>
</dbReference>
<dbReference type="PRINTS" id="PR00958">
    <property type="entry name" value="HOMSERKINASE"/>
</dbReference>
<evidence type="ECO:0000256" key="11">
    <source>
        <dbReference type="ARBA" id="ARBA00049913"/>
    </source>
</evidence>
<keyword evidence="16" id="KW-1185">Reference proteome</keyword>
<sequence length="364" mass="39186">MRAWDERQKQQGEGTARRSRLGSDKLLIMERRSVTVQVPATSANLGSGYDCIGMALDMWNELTVERADKFEITVEGEGADQIPLDDSNLVVVGVKAAFEAAGKSVPPLKYHLKQRIPFGRGLGSSSAAIVAGLLAGLIIAGHKLDVQGKEQLVQLATEIEGHPDNVAPAIYGGVQVGLYDSLEKRWATERVSLPHGLVFVMFIPSFVGKTSELRKVVPTEVSLQDAVFNMGRLAWLVLALTSGKVQNLRVGLEDRLHQPQRGEKVYHHLYPLIDACYEAGAAGAYLSGAGPVVMAITTGGSGDFFTQSFTQRTDQKVAAAMNAVAQRMGIEGKVYITHPTNVGGVVVRADPPFSSDLVVYNGET</sequence>
<feature type="domain" description="GHMP kinase N-terminal" evidence="13">
    <location>
        <begin position="88"/>
        <end position="173"/>
    </location>
</feature>
<dbReference type="InterPro" id="IPR020568">
    <property type="entry name" value="Ribosomal_Su5_D2-typ_SF"/>
</dbReference>
<dbReference type="Gene3D" id="3.30.70.890">
    <property type="entry name" value="GHMP kinase, C-terminal domain"/>
    <property type="match status" value="1"/>
</dbReference>
<accession>A0A2R5G1Q9</accession>
<keyword evidence="7" id="KW-0791">Threonine biosynthesis</keyword>
<evidence type="ECO:0000256" key="2">
    <source>
        <dbReference type="ARBA" id="ARBA00007370"/>
    </source>
</evidence>
<evidence type="ECO:0000256" key="7">
    <source>
        <dbReference type="ARBA" id="ARBA00022697"/>
    </source>
</evidence>
<comment type="pathway">
    <text evidence="1">Amino-acid biosynthesis; L-threonine biosynthesis; L-threonine from L-aspartate: step 4/5.</text>
</comment>
<dbReference type="EMBL" id="BEYU01000009">
    <property type="protein sequence ID" value="GBG24940.1"/>
    <property type="molecule type" value="Genomic_DNA"/>
</dbReference>